<keyword evidence="15" id="KW-0289">Folate biosynthesis</keyword>
<dbReference type="InterPro" id="IPR001645">
    <property type="entry name" value="Folylpolyglutamate_synth"/>
</dbReference>
<reference evidence="26 27" key="1">
    <citation type="submission" date="2016-02" db="EMBL/GenBank/DDBJ databases">
        <title>Draft genome sequence of Hydrogenophaga sp. LPB0072.</title>
        <authorList>
            <person name="Shin S.-K."/>
            <person name="Yi H."/>
        </authorList>
    </citation>
    <scope>NUCLEOTIDE SEQUENCE [LARGE SCALE GENOMIC DNA]</scope>
    <source>
        <strain evidence="26 27">LPB0072</strain>
    </source>
</reference>
<dbReference type="GO" id="GO:0004326">
    <property type="term" value="F:tetrahydrofolylpolyglutamate synthase activity"/>
    <property type="evidence" value="ECO:0007669"/>
    <property type="project" value="UniProtKB-EC"/>
</dbReference>
<evidence type="ECO:0000256" key="8">
    <source>
        <dbReference type="ARBA" id="ARBA00013025"/>
    </source>
</evidence>
<evidence type="ECO:0000313" key="27">
    <source>
        <dbReference type="Proteomes" id="UP000185657"/>
    </source>
</evidence>
<dbReference type="Gene3D" id="3.40.1190.10">
    <property type="entry name" value="Mur-like, catalytic domain"/>
    <property type="match status" value="1"/>
</dbReference>
<dbReference type="SUPFAM" id="SSF53623">
    <property type="entry name" value="MurD-like peptide ligases, catalytic domain"/>
    <property type="match status" value="1"/>
</dbReference>
<evidence type="ECO:0000256" key="14">
    <source>
        <dbReference type="ARBA" id="ARBA00022842"/>
    </source>
</evidence>
<dbReference type="InterPro" id="IPR036565">
    <property type="entry name" value="Mur-like_cat_sf"/>
</dbReference>
<dbReference type="RefSeq" id="WP_066088526.1">
    <property type="nucleotide sequence ID" value="NZ_CP017476.1"/>
</dbReference>
<keyword evidence="13 23" id="KW-0067">ATP-binding</keyword>
<feature type="domain" description="Mur ligase C-terminal" evidence="24">
    <location>
        <begin position="301"/>
        <end position="429"/>
    </location>
</feature>
<dbReference type="EC" id="6.3.2.17" evidence="8"/>
<dbReference type="InterPro" id="IPR036615">
    <property type="entry name" value="Mur_ligase_C_dom_sf"/>
</dbReference>
<dbReference type="InterPro" id="IPR004101">
    <property type="entry name" value="Mur_ligase_C"/>
</dbReference>
<keyword evidence="14" id="KW-0460">Magnesium</keyword>
<dbReference type="GO" id="GO:0008841">
    <property type="term" value="F:dihydrofolate synthase activity"/>
    <property type="evidence" value="ECO:0007669"/>
    <property type="project" value="UniProtKB-EC"/>
</dbReference>
<sequence>MNPTTLTDWLAHCERLHPVTIDMGLDRVQRVAQRMGLSMNCPVITVAGTNGKGSTCAMLEAVYGESGYRAGVYTSPHLVHFEERCRVGGESVKAEALLPAFAEVEAARLGQGASGHDDGGEVSLSYFEFTTLAILRTLSQSSLDVAILEVGLGGRLDAVNIIDTDCAVITSIALDHMALLGNDRDAIGYEKAGIMRTGRPVIVSDPVPPQSVLDRAMEVGADLWRLGKDFHFAGDQQQWGWAMHPSHGGRRYAGLAYPALRGANQLVNASGVLAALEALRPRLPVTAQAVRNGLAMVELPGRFQIVPGTPTLVLDVAHNPHSVAALTENLDAMGFYPTTHAVFGAMADKDLVPMLERIAPLIDRWHVTDLPLERASKAQALADTLDGNPATAPKGQSRVAGCHASPIEALRAAVAEADPADRIVVFGSFFTVGGVLQDGVPRLSAKHVSV</sequence>
<comment type="subunit">
    <text evidence="6">Monomer.</text>
</comment>
<dbReference type="GO" id="GO:0046872">
    <property type="term" value="F:metal ion binding"/>
    <property type="evidence" value="ECO:0007669"/>
    <property type="project" value="UniProtKB-KW"/>
</dbReference>
<dbReference type="PANTHER" id="PTHR11136:SF0">
    <property type="entry name" value="DIHYDROFOLATE SYNTHETASE-RELATED"/>
    <property type="match status" value="1"/>
</dbReference>
<dbReference type="KEGG" id="hyl:LPB072_05455"/>
<comment type="catalytic activity">
    <reaction evidence="20">
        <text>10-formyltetrahydrofolyl-(gamma-L-Glu)(n) + L-glutamate + ATP = 10-formyltetrahydrofolyl-(gamma-L-Glu)(n+1) + ADP + phosphate + H(+)</text>
        <dbReference type="Rhea" id="RHEA:51904"/>
        <dbReference type="Rhea" id="RHEA-COMP:13088"/>
        <dbReference type="Rhea" id="RHEA-COMP:14300"/>
        <dbReference type="ChEBI" id="CHEBI:15378"/>
        <dbReference type="ChEBI" id="CHEBI:29985"/>
        <dbReference type="ChEBI" id="CHEBI:30616"/>
        <dbReference type="ChEBI" id="CHEBI:43474"/>
        <dbReference type="ChEBI" id="CHEBI:134413"/>
        <dbReference type="ChEBI" id="CHEBI:456216"/>
        <dbReference type="EC" id="6.3.2.17"/>
    </reaction>
</comment>
<dbReference type="STRING" id="1763535.LPB072_05455"/>
<dbReference type="GO" id="GO:0005737">
    <property type="term" value="C:cytoplasm"/>
    <property type="evidence" value="ECO:0007669"/>
    <property type="project" value="TreeGrafter"/>
</dbReference>
<evidence type="ECO:0000256" key="15">
    <source>
        <dbReference type="ARBA" id="ARBA00022909"/>
    </source>
</evidence>
<evidence type="ECO:0000256" key="19">
    <source>
        <dbReference type="ARBA" id="ARBA00047493"/>
    </source>
</evidence>
<dbReference type="PIRSF" id="PIRSF001563">
    <property type="entry name" value="Folylpolyglu_synth"/>
    <property type="match status" value="1"/>
</dbReference>
<comment type="pathway">
    <text evidence="4">Cofactor biosynthesis; tetrahydrofolylpolyglutamate biosynthesis.</text>
</comment>
<evidence type="ECO:0000313" key="25">
    <source>
        <dbReference type="EMBL" id="AOW12383.1"/>
    </source>
</evidence>
<evidence type="ECO:0000256" key="11">
    <source>
        <dbReference type="ARBA" id="ARBA00022723"/>
    </source>
</evidence>
<evidence type="ECO:0000256" key="13">
    <source>
        <dbReference type="ARBA" id="ARBA00022840"/>
    </source>
</evidence>
<comment type="catalytic activity">
    <reaction evidence="19">
        <text>(6S)-5,6,7,8-tetrahydrofolyl-(gamma-L-Glu)(n) + L-glutamate + ATP = (6S)-5,6,7,8-tetrahydrofolyl-(gamma-L-Glu)(n+1) + ADP + phosphate + H(+)</text>
        <dbReference type="Rhea" id="RHEA:10580"/>
        <dbReference type="Rhea" id="RHEA-COMP:14738"/>
        <dbReference type="Rhea" id="RHEA-COMP:14740"/>
        <dbReference type="ChEBI" id="CHEBI:15378"/>
        <dbReference type="ChEBI" id="CHEBI:29985"/>
        <dbReference type="ChEBI" id="CHEBI:30616"/>
        <dbReference type="ChEBI" id="CHEBI:43474"/>
        <dbReference type="ChEBI" id="CHEBI:141005"/>
        <dbReference type="ChEBI" id="CHEBI:456216"/>
        <dbReference type="EC" id="6.3.2.17"/>
    </reaction>
</comment>
<dbReference type="EMBL" id="LVWD01000008">
    <property type="protein sequence ID" value="OAD42434.1"/>
    <property type="molecule type" value="Genomic_DNA"/>
</dbReference>
<keyword evidence="12 23" id="KW-0547">Nucleotide-binding</keyword>
<comment type="cofactor">
    <cofactor evidence="1">
        <name>Mg(2+)</name>
        <dbReference type="ChEBI" id="CHEBI:18420"/>
    </cofactor>
</comment>
<evidence type="ECO:0000256" key="7">
    <source>
        <dbReference type="ARBA" id="ARBA00013023"/>
    </source>
</evidence>
<dbReference type="EC" id="6.3.2.12" evidence="7"/>
<dbReference type="FunFam" id="3.40.1190.10:FF:000004">
    <property type="entry name" value="Dihydrofolate synthase/folylpolyglutamate synthase"/>
    <property type="match status" value="1"/>
</dbReference>
<dbReference type="Gene3D" id="3.90.190.20">
    <property type="entry name" value="Mur ligase, C-terminal domain"/>
    <property type="match status" value="1"/>
</dbReference>
<dbReference type="Proteomes" id="UP000185657">
    <property type="component" value="Unassembled WGS sequence"/>
</dbReference>
<comment type="similarity">
    <text evidence="5 23">Belongs to the folylpolyglutamate synthase family.</text>
</comment>
<evidence type="ECO:0000256" key="6">
    <source>
        <dbReference type="ARBA" id="ARBA00011245"/>
    </source>
</evidence>
<dbReference type="GO" id="GO:0005524">
    <property type="term" value="F:ATP binding"/>
    <property type="evidence" value="ECO:0007669"/>
    <property type="project" value="UniProtKB-KW"/>
</dbReference>
<comment type="catalytic activity">
    <reaction evidence="22">
        <text>7,8-dihydropteroate + L-glutamate + ATP = 7,8-dihydrofolate + ADP + phosphate + H(+)</text>
        <dbReference type="Rhea" id="RHEA:23584"/>
        <dbReference type="ChEBI" id="CHEBI:15378"/>
        <dbReference type="ChEBI" id="CHEBI:17839"/>
        <dbReference type="ChEBI" id="CHEBI:29985"/>
        <dbReference type="ChEBI" id="CHEBI:30616"/>
        <dbReference type="ChEBI" id="CHEBI:43474"/>
        <dbReference type="ChEBI" id="CHEBI:57451"/>
        <dbReference type="ChEBI" id="CHEBI:456216"/>
        <dbReference type="EC" id="6.3.2.12"/>
    </reaction>
</comment>
<dbReference type="PANTHER" id="PTHR11136">
    <property type="entry name" value="FOLYLPOLYGLUTAMATE SYNTHASE-RELATED"/>
    <property type="match status" value="1"/>
</dbReference>
<organism evidence="25 28">
    <name type="scientific">Hydrogenophaga crassostreae</name>
    <dbReference type="NCBI Taxonomy" id="1763535"/>
    <lineage>
        <taxon>Bacteria</taxon>
        <taxon>Pseudomonadati</taxon>
        <taxon>Pseudomonadota</taxon>
        <taxon>Betaproteobacteria</taxon>
        <taxon>Burkholderiales</taxon>
        <taxon>Comamonadaceae</taxon>
        <taxon>Hydrogenophaga</taxon>
    </lineage>
</organism>
<evidence type="ECO:0000256" key="18">
    <source>
        <dbReference type="ARBA" id="ARBA00032510"/>
    </source>
</evidence>
<evidence type="ECO:0000256" key="21">
    <source>
        <dbReference type="ARBA" id="ARBA00049035"/>
    </source>
</evidence>
<evidence type="ECO:0000256" key="4">
    <source>
        <dbReference type="ARBA" id="ARBA00005150"/>
    </source>
</evidence>
<evidence type="ECO:0000256" key="12">
    <source>
        <dbReference type="ARBA" id="ARBA00022741"/>
    </source>
</evidence>
<evidence type="ECO:0000259" key="24">
    <source>
        <dbReference type="Pfam" id="PF02875"/>
    </source>
</evidence>
<evidence type="ECO:0000313" key="28">
    <source>
        <dbReference type="Proteomes" id="UP000185680"/>
    </source>
</evidence>
<dbReference type="Pfam" id="PF02875">
    <property type="entry name" value="Mur_ligase_C"/>
    <property type="match status" value="1"/>
</dbReference>
<dbReference type="Proteomes" id="UP000185680">
    <property type="component" value="Chromosome"/>
</dbReference>
<evidence type="ECO:0000313" key="26">
    <source>
        <dbReference type="EMBL" id="OAD42434.1"/>
    </source>
</evidence>
<comment type="pathway">
    <text evidence="3">Cofactor biosynthesis; tetrahydrofolate biosynthesis; 7,8-dihydrofolate from 2-amino-4-hydroxy-6-hydroxymethyl-7,8-dihydropteridine diphosphate and 4-aminobenzoate: step 2/2.</text>
</comment>
<keyword evidence="11" id="KW-0479">Metal-binding</keyword>
<dbReference type="NCBIfam" id="NF008101">
    <property type="entry name" value="PRK10846.1"/>
    <property type="match status" value="1"/>
</dbReference>
<dbReference type="AlphaFoldDB" id="A0A163CI13"/>
<comment type="function">
    <text evidence="2">Functions in two distinct reactions of the de novo folate biosynthetic pathway. Catalyzes the addition of a glutamate residue to dihydropteroate (7,8-dihydropteroate or H2Pte) to form dihydrofolate (7,8-dihydrofolate monoglutamate or H2Pte-Glu). Also catalyzes successive additions of L-glutamate to tetrahydrofolate or 10-formyltetrahydrofolate or 5,10-methylenetetrahydrofolate, leading to folylpolyglutamate derivatives.</text>
</comment>
<dbReference type="NCBIfam" id="TIGR01499">
    <property type="entry name" value="folC"/>
    <property type="match status" value="1"/>
</dbReference>
<dbReference type="GO" id="GO:0046656">
    <property type="term" value="P:folic acid biosynthetic process"/>
    <property type="evidence" value="ECO:0007669"/>
    <property type="project" value="UniProtKB-KW"/>
</dbReference>
<dbReference type="EMBL" id="CP017476">
    <property type="protein sequence ID" value="AOW12383.1"/>
    <property type="molecule type" value="Genomic_DNA"/>
</dbReference>
<gene>
    <name evidence="25" type="ORF">LPB072_05455</name>
    <name evidence="26" type="ORF">LPB72_08035</name>
</gene>
<proteinExistence type="inferred from homology"/>
<evidence type="ECO:0000256" key="20">
    <source>
        <dbReference type="ARBA" id="ARBA00047808"/>
    </source>
</evidence>
<protein>
    <recommendedName>
        <fullName evidence="9">Dihydrofolate synthase/folylpolyglutamate synthase</fullName>
        <ecNumber evidence="7">6.3.2.12</ecNumber>
        <ecNumber evidence="8">6.3.2.17</ecNumber>
    </recommendedName>
    <alternativeName>
        <fullName evidence="18">Folylpoly-gamma-glutamate synthetase-dihydrofolate synthetase</fullName>
    </alternativeName>
    <alternativeName>
        <fullName evidence="16">Folylpolyglutamate synthetase</fullName>
    </alternativeName>
    <alternativeName>
        <fullName evidence="17">Tetrahydrofolylpolyglutamate synthase</fullName>
    </alternativeName>
</protein>
<evidence type="ECO:0000256" key="2">
    <source>
        <dbReference type="ARBA" id="ARBA00002714"/>
    </source>
</evidence>
<evidence type="ECO:0000256" key="1">
    <source>
        <dbReference type="ARBA" id="ARBA00001946"/>
    </source>
</evidence>
<reference evidence="25 28" key="2">
    <citation type="submission" date="2016-10" db="EMBL/GenBank/DDBJ databases">
        <title>Hydorgenophaga sp. LPB0072 isolated from gastropod.</title>
        <authorList>
            <person name="Kim E."/>
            <person name="Yi H."/>
        </authorList>
    </citation>
    <scope>NUCLEOTIDE SEQUENCE [LARGE SCALE GENOMIC DNA]</scope>
    <source>
        <strain evidence="25 28">LPB0072</strain>
    </source>
</reference>
<dbReference type="OrthoDB" id="9809356at2"/>
<evidence type="ECO:0000256" key="16">
    <source>
        <dbReference type="ARBA" id="ARBA00030048"/>
    </source>
</evidence>
<keyword evidence="10 23" id="KW-0436">Ligase</keyword>
<accession>A0A163CI13</accession>
<evidence type="ECO:0000256" key="3">
    <source>
        <dbReference type="ARBA" id="ARBA00004799"/>
    </source>
</evidence>
<dbReference type="SUPFAM" id="SSF53244">
    <property type="entry name" value="MurD-like peptide ligases, peptide-binding domain"/>
    <property type="match status" value="1"/>
</dbReference>
<evidence type="ECO:0000256" key="9">
    <source>
        <dbReference type="ARBA" id="ARBA00019357"/>
    </source>
</evidence>
<evidence type="ECO:0000256" key="22">
    <source>
        <dbReference type="ARBA" id="ARBA00049161"/>
    </source>
</evidence>
<evidence type="ECO:0000256" key="17">
    <source>
        <dbReference type="ARBA" id="ARBA00030592"/>
    </source>
</evidence>
<evidence type="ECO:0000256" key="10">
    <source>
        <dbReference type="ARBA" id="ARBA00022598"/>
    </source>
</evidence>
<evidence type="ECO:0000256" key="5">
    <source>
        <dbReference type="ARBA" id="ARBA00008276"/>
    </source>
</evidence>
<keyword evidence="27" id="KW-1185">Reference proteome</keyword>
<evidence type="ECO:0000256" key="23">
    <source>
        <dbReference type="PIRNR" id="PIRNR001563"/>
    </source>
</evidence>
<name>A0A163CI13_9BURK</name>
<comment type="catalytic activity">
    <reaction evidence="21">
        <text>(6R)-5,10-methylenetetrahydrofolyl-(gamma-L-Glu)(n) + L-glutamate + ATP = (6R)-5,10-methylenetetrahydrofolyl-(gamma-L-Glu)(n+1) + ADP + phosphate + H(+)</text>
        <dbReference type="Rhea" id="RHEA:51912"/>
        <dbReference type="Rhea" id="RHEA-COMP:13257"/>
        <dbReference type="Rhea" id="RHEA-COMP:13258"/>
        <dbReference type="ChEBI" id="CHEBI:15378"/>
        <dbReference type="ChEBI" id="CHEBI:29985"/>
        <dbReference type="ChEBI" id="CHEBI:30616"/>
        <dbReference type="ChEBI" id="CHEBI:43474"/>
        <dbReference type="ChEBI" id="CHEBI:136572"/>
        <dbReference type="ChEBI" id="CHEBI:456216"/>
        <dbReference type="EC" id="6.3.2.17"/>
    </reaction>
</comment>